<dbReference type="Gene3D" id="3.40.50.2300">
    <property type="match status" value="1"/>
</dbReference>
<name>A0A4Z0NYB2_9HYPH</name>
<dbReference type="CDD" id="cd04659">
    <property type="entry name" value="Piwi_piwi-like_ProArk"/>
    <property type="match status" value="1"/>
</dbReference>
<dbReference type="GO" id="GO:0003676">
    <property type="term" value="F:nucleic acid binding"/>
    <property type="evidence" value="ECO:0007669"/>
    <property type="project" value="InterPro"/>
</dbReference>
<dbReference type="InterPro" id="IPR003165">
    <property type="entry name" value="Piwi"/>
</dbReference>
<dbReference type="InterPro" id="IPR036397">
    <property type="entry name" value="RNaseH_sf"/>
</dbReference>
<keyword evidence="5" id="KW-1185">Reference proteome</keyword>
<dbReference type="OrthoDB" id="580851at2"/>
<dbReference type="EMBL" id="SRLB01000001">
    <property type="protein sequence ID" value="TGE02655.1"/>
    <property type="molecule type" value="Genomic_DNA"/>
</dbReference>
<feature type="domain" description="Piwi" evidence="3">
    <location>
        <begin position="434"/>
        <end position="737"/>
    </location>
</feature>
<dbReference type="Gene3D" id="3.30.420.10">
    <property type="entry name" value="Ribonuclease H-like superfamily/Ribonuclease H"/>
    <property type="match status" value="1"/>
</dbReference>
<evidence type="ECO:0000256" key="1">
    <source>
        <dbReference type="ARBA" id="ARBA00035012"/>
    </source>
</evidence>
<gene>
    <name evidence="4" type="ORF">EU555_02520</name>
</gene>
<dbReference type="RefSeq" id="WP_135412849.1">
    <property type="nucleotide sequence ID" value="NZ_SRLB01000001.1"/>
</dbReference>
<dbReference type="AlphaFoldDB" id="A0A4Z0NYB2"/>
<dbReference type="SUPFAM" id="SSF53098">
    <property type="entry name" value="Ribonuclease H-like"/>
    <property type="match status" value="1"/>
</dbReference>
<organism evidence="4 5">
    <name type="scientific">Methylobacterium nonmethylotrophicum</name>
    <dbReference type="NCBI Taxonomy" id="1141884"/>
    <lineage>
        <taxon>Bacteria</taxon>
        <taxon>Pseudomonadati</taxon>
        <taxon>Pseudomonadota</taxon>
        <taxon>Alphaproteobacteria</taxon>
        <taxon>Hyphomicrobiales</taxon>
        <taxon>Methylobacteriaceae</taxon>
        <taxon>Methylobacterium</taxon>
    </lineage>
</organism>
<evidence type="ECO:0000259" key="3">
    <source>
        <dbReference type="PROSITE" id="PS50822"/>
    </source>
</evidence>
<accession>A0A4Z0NYB2</accession>
<dbReference type="PROSITE" id="PS50822">
    <property type="entry name" value="PIWI"/>
    <property type="match status" value="1"/>
</dbReference>
<sequence>MNAVRIVIPAGTIPAAMVPYDRDTLYRLLDRDPQDVHALRMENELAVVPLVPDADLPAARQALRAADHPNLVAGLAREAVLREVMTRADRGYRITRRRPLVVEAGGVGTENVLPPELGLPEWLKRRLVLEFDVRTLVSRGVVQVVLTCSHRLRTFIDAPVSELREIGVPLAGKAVSTLQEVADPKLADRLGYAGRILSVDDDGTLTLEDHGDGSGTVPDGELYLEPSRANFAAVVAALTQGRASDVLKALADIEAKWHGGGVTRDTVGKTIAWLRRCEGLTLADGVPMELGALLDQSVKGAGFPDVDVFPKPKLSFSPGGMRENRWAQRELDETGPYDRESFPLKKLRIAVVFEPAFRRNIAGIVEGFLYGLPDVRSQGTSPLAPHPTGLVGRFRLDEPQVGYFPAAGDRGEDYAEAARAAIADASDRDEQWDLALLQVSREWKERPYEDSPYWMGKAAFLKQGTVVQALSTETLAMEDLPYAMALANVALGVYAKLGGRPWLLPASRGDAHEFVFGLGSHVEKQGRRGAGQRVVGIATMFTAQGEFVLDSRTASVGYEGLPDALRTVVVDAIRRVRSEERWRPDDPVRLIFHAFTQLGRESADAVVEAVKGLGLSRMDFAFLHVVEDHPFTVFDLEAEKDHKAPLAPERGQTIALGDREWLVTLTGRKEVKGSRQGLPDPILLRLHRRSTYSDMEALSRQVSDFACHSWRTFMPARLPVTLGYADQIARQLAGLERTPGWDRDAVAGSRVMRRPWFL</sequence>
<dbReference type="InterPro" id="IPR012337">
    <property type="entry name" value="RNaseH-like_sf"/>
</dbReference>
<dbReference type="Proteomes" id="UP000297535">
    <property type="component" value="Unassembled WGS sequence"/>
</dbReference>
<reference evidence="4 5" key="1">
    <citation type="submission" date="2019-04" db="EMBL/GenBank/DDBJ databases">
        <authorList>
            <person name="Feng G."/>
            <person name="Zhu H."/>
        </authorList>
    </citation>
    <scope>NUCLEOTIDE SEQUENCE [LARGE SCALE GENOMIC DNA]</scope>
    <source>
        <strain evidence="4 5">6HR-1</strain>
    </source>
</reference>
<evidence type="ECO:0000313" key="4">
    <source>
        <dbReference type="EMBL" id="TGE02655.1"/>
    </source>
</evidence>
<proteinExistence type="inferred from homology"/>
<protein>
    <recommendedName>
        <fullName evidence="2">Protein argonaute</fullName>
    </recommendedName>
</protein>
<comment type="caution">
    <text evidence="4">The sequence shown here is derived from an EMBL/GenBank/DDBJ whole genome shotgun (WGS) entry which is preliminary data.</text>
</comment>
<evidence type="ECO:0000256" key="2">
    <source>
        <dbReference type="ARBA" id="ARBA00035032"/>
    </source>
</evidence>
<evidence type="ECO:0000313" key="5">
    <source>
        <dbReference type="Proteomes" id="UP000297535"/>
    </source>
</evidence>
<comment type="similarity">
    <text evidence="1">Belongs to the argonaute family. Long pAgo subfamily.</text>
</comment>
<dbReference type="SMART" id="SM00950">
    <property type="entry name" value="Piwi"/>
    <property type="match status" value="1"/>
</dbReference>